<dbReference type="Gene3D" id="3.90.25.70">
    <property type="match status" value="1"/>
</dbReference>
<sequence>MSKHLARALVFSGQGAHRQGMSMEYLSVPSAAHVWERMKCVMEQNYGVSLQEIITENPQRMYVRSDSLDVESVCRHSCHAERNVAESVPKKALLTHPKGVLSLTSLTQPCMLAAQMVALEYLKEVAGYSVDAASVVAGHSLGEFSALCAAGLFPPEVGVDLVYKRGLLIEHAISQFPVGHDHAMFACNPVRARLGNGDTGLAVEQFHLFVELAARALSSTTSFVEVVNYNIDREQYVVAGDPVGLSVLGKCLDPQFRASSCGASSTLDHIVRTALSSVLQDKQDGITMNPNKEPLPDFVTSSARRYGVRSIFRRFLRGPDDGYTPSLEELTHLTLQEDGRSGLKKKSWFIPLAVNVPFHSSRLRLAMDLFLPVVRDALPGENVMRSFFGTPVGDNGARAASSGGGEGSAKTVWLTNLTGTPFAPFDTQFQQDALEMMQSMNVGEIRHNGRYHTNLVEESFKKAVDEGSVRDMCAAVLAAQLAHPVQWIDLMETSVLSCGVREVHEVSPVRTVADMFKRSVFYEGKGSESTTGAILEVVTRCLPQEMSFLNQAH</sequence>
<dbReference type="OMA" id="IGEIRHK"/>
<evidence type="ECO:0000256" key="1">
    <source>
        <dbReference type="ARBA" id="ARBA00013258"/>
    </source>
</evidence>
<dbReference type="EMBL" id="HE573025">
    <property type="protein sequence ID" value="CCC50740.1"/>
    <property type="molecule type" value="Genomic_DNA"/>
</dbReference>
<proteinExistence type="predicted"/>
<dbReference type="PANTHER" id="PTHR42681:SF1">
    <property type="entry name" value="MALONYL-COA-ACYL CARRIER PROTEIN TRANSACYLASE, MITOCHONDRIAL"/>
    <property type="match status" value="1"/>
</dbReference>
<dbReference type="AlphaFoldDB" id="G0U384"/>
<evidence type="ECO:0000256" key="4">
    <source>
        <dbReference type="ARBA" id="ARBA00048462"/>
    </source>
</evidence>
<dbReference type="PANTHER" id="PTHR42681">
    <property type="entry name" value="MALONYL-COA-ACYL CARRIER PROTEIN TRANSACYLASE, MITOCHONDRIAL"/>
    <property type="match status" value="1"/>
</dbReference>
<dbReference type="VEuPathDB" id="TriTrypDB:TvY486_0905610"/>
<dbReference type="InterPro" id="IPR014043">
    <property type="entry name" value="Acyl_transferase_dom"/>
</dbReference>
<dbReference type="InterPro" id="IPR050858">
    <property type="entry name" value="Mal-CoA-ACP_Trans/PKS_FabD"/>
</dbReference>
<accession>G0U384</accession>
<name>G0U384_TRYVY</name>
<dbReference type="Gene3D" id="3.40.366.10">
    <property type="entry name" value="Malonyl-Coenzyme A Acyl Carrier Protein, domain 2"/>
    <property type="match status" value="1"/>
</dbReference>
<evidence type="ECO:0000256" key="2">
    <source>
        <dbReference type="ARBA" id="ARBA00022679"/>
    </source>
</evidence>
<dbReference type="InterPro" id="IPR016035">
    <property type="entry name" value="Acyl_Trfase/lysoPLipase"/>
</dbReference>
<dbReference type="Pfam" id="PF00698">
    <property type="entry name" value="Acyl_transf_1"/>
    <property type="match status" value="1"/>
</dbReference>
<dbReference type="SUPFAM" id="SSF52151">
    <property type="entry name" value="FabD/lysophospholipase-like"/>
    <property type="match status" value="1"/>
</dbReference>
<gene>
    <name evidence="6" type="ORF">TVY486_0905610</name>
</gene>
<protein>
    <recommendedName>
        <fullName evidence="1">[acyl-carrier-protein] S-malonyltransferase</fullName>
        <ecNumber evidence="1">2.3.1.39</ecNumber>
    </recommendedName>
</protein>
<dbReference type="SMART" id="SM00827">
    <property type="entry name" value="PKS_AT"/>
    <property type="match status" value="1"/>
</dbReference>
<evidence type="ECO:0000313" key="6">
    <source>
        <dbReference type="EMBL" id="CCC50740.1"/>
    </source>
</evidence>
<comment type="catalytic activity">
    <reaction evidence="4">
        <text>holo-[ACP] + malonyl-CoA = malonyl-[ACP] + CoA</text>
        <dbReference type="Rhea" id="RHEA:41792"/>
        <dbReference type="Rhea" id="RHEA-COMP:9623"/>
        <dbReference type="Rhea" id="RHEA-COMP:9685"/>
        <dbReference type="ChEBI" id="CHEBI:57287"/>
        <dbReference type="ChEBI" id="CHEBI:57384"/>
        <dbReference type="ChEBI" id="CHEBI:64479"/>
        <dbReference type="ChEBI" id="CHEBI:78449"/>
        <dbReference type="EC" id="2.3.1.39"/>
    </reaction>
</comment>
<evidence type="ECO:0000259" key="5">
    <source>
        <dbReference type="SMART" id="SM00827"/>
    </source>
</evidence>
<dbReference type="InterPro" id="IPR001227">
    <property type="entry name" value="Ac_transferase_dom_sf"/>
</dbReference>
<keyword evidence="3" id="KW-0012">Acyltransferase</keyword>
<dbReference type="GO" id="GO:0004314">
    <property type="term" value="F:[acyl-carrier-protein] S-malonyltransferase activity"/>
    <property type="evidence" value="ECO:0007669"/>
    <property type="project" value="UniProtKB-EC"/>
</dbReference>
<evidence type="ECO:0000256" key="3">
    <source>
        <dbReference type="ARBA" id="ARBA00023315"/>
    </source>
</evidence>
<dbReference type="GO" id="GO:0006633">
    <property type="term" value="P:fatty acid biosynthetic process"/>
    <property type="evidence" value="ECO:0007669"/>
    <property type="project" value="TreeGrafter"/>
</dbReference>
<keyword evidence="2 6" id="KW-0808">Transferase</keyword>
<feature type="domain" description="Malonyl-CoA:ACP transacylase (MAT)" evidence="5">
    <location>
        <begin position="10"/>
        <end position="306"/>
    </location>
</feature>
<dbReference type="EC" id="2.3.1.39" evidence="1"/>
<organism evidence="6">
    <name type="scientific">Trypanosoma vivax (strain Y486)</name>
    <dbReference type="NCBI Taxonomy" id="1055687"/>
    <lineage>
        <taxon>Eukaryota</taxon>
        <taxon>Discoba</taxon>
        <taxon>Euglenozoa</taxon>
        <taxon>Kinetoplastea</taxon>
        <taxon>Metakinetoplastina</taxon>
        <taxon>Trypanosomatida</taxon>
        <taxon>Trypanosomatidae</taxon>
        <taxon>Trypanosoma</taxon>
        <taxon>Duttonella</taxon>
    </lineage>
</organism>
<reference evidence="6" key="1">
    <citation type="journal article" date="2012" name="Proc. Natl. Acad. Sci. U.S.A.">
        <title>Antigenic diversity is generated by distinct evolutionary mechanisms in African trypanosome species.</title>
        <authorList>
            <person name="Jackson A.P."/>
            <person name="Berry A."/>
            <person name="Aslett M."/>
            <person name="Allison H.C."/>
            <person name="Burton P."/>
            <person name="Vavrova-Anderson J."/>
            <person name="Brown R."/>
            <person name="Browne H."/>
            <person name="Corton N."/>
            <person name="Hauser H."/>
            <person name="Gamble J."/>
            <person name="Gilderthorp R."/>
            <person name="Marcello L."/>
            <person name="McQuillan J."/>
            <person name="Otto T.D."/>
            <person name="Quail M.A."/>
            <person name="Sanders M.J."/>
            <person name="van Tonder A."/>
            <person name="Ginger M.L."/>
            <person name="Field M.C."/>
            <person name="Barry J.D."/>
            <person name="Hertz-Fowler C."/>
            <person name="Berriman M."/>
        </authorList>
    </citation>
    <scope>NUCLEOTIDE SEQUENCE</scope>
    <source>
        <strain evidence="6">Y486</strain>
    </source>
</reference>